<protein>
    <submittedName>
        <fullName evidence="1">Uncharacterized protein</fullName>
    </submittedName>
</protein>
<evidence type="ECO:0000313" key="2">
    <source>
        <dbReference type="Proteomes" id="UP001224122"/>
    </source>
</evidence>
<comment type="caution">
    <text evidence="1">The sequence shown here is derived from an EMBL/GenBank/DDBJ whole genome shotgun (WGS) entry which is preliminary data.</text>
</comment>
<dbReference type="EMBL" id="JAUSTW010000005">
    <property type="protein sequence ID" value="MDQ0200110.1"/>
    <property type="molecule type" value="Genomic_DNA"/>
</dbReference>
<organism evidence="1 2">
    <name type="scientific">Neobacillus ginsengisoli</name>
    <dbReference type="NCBI Taxonomy" id="904295"/>
    <lineage>
        <taxon>Bacteria</taxon>
        <taxon>Bacillati</taxon>
        <taxon>Bacillota</taxon>
        <taxon>Bacilli</taxon>
        <taxon>Bacillales</taxon>
        <taxon>Bacillaceae</taxon>
        <taxon>Neobacillus</taxon>
    </lineage>
</organism>
<accession>A0ABT9XX12</accession>
<keyword evidence="2" id="KW-1185">Reference proteome</keyword>
<gene>
    <name evidence="1" type="ORF">J2S10_003293</name>
</gene>
<reference evidence="1 2" key="1">
    <citation type="submission" date="2023-07" db="EMBL/GenBank/DDBJ databases">
        <title>Genomic Encyclopedia of Type Strains, Phase IV (KMG-IV): sequencing the most valuable type-strain genomes for metagenomic binning, comparative biology and taxonomic classification.</title>
        <authorList>
            <person name="Goeker M."/>
        </authorList>
    </citation>
    <scope>NUCLEOTIDE SEQUENCE [LARGE SCALE GENOMIC DNA]</scope>
    <source>
        <strain evidence="1 2">DSM 27594</strain>
    </source>
</reference>
<sequence>MVLDIEIYIFLINNAKFIDIAHLFRKKHIILEKNDI</sequence>
<proteinExistence type="predicted"/>
<dbReference type="Proteomes" id="UP001224122">
    <property type="component" value="Unassembled WGS sequence"/>
</dbReference>
<name>A0ABT9XX12_9BACI</name>
<evidence type="ECO:0000313" key="1">
    <source>
        <dbReference type="EMBL" id="MDQ0200110.1"/>
    </source>
</evidence>